<gene>
    <name evidence="3" type="ORF">SAMN02745151_02433</name>
</gene>
<evidence type="ECO:0000256" key="1">
    <source>
        <dbReference type="ARBA" id="ARBA00022737"/>
    </source>
</evidence>
<protein>
    <submittedName>
        <fullName evidence="3">S-layer homology domain-containing protein</fullName>
    </submittedName>
</protein>
<dbReference type="Proteomes" id="UP000184204">
    <property type="component" value="Unassembled WGS sequence"/>
</dbReference>
<reference evidence="4" key="1">
    <citation type="submission" date="2016-11" db="EMBL/GenBank/DDBJ databases">
        <authorList>
            <person name="Jaros S."/>
            <person name="Januszkiewicz K."/>
            <person name="Wedrychowicz H."/>
        </authorList>
    </citation>
    <scope>NUCLEOTIDE SEQUENCE [LARGE SCALE GENOMIC DNA]</scope>
    <source>
        <strain evidence="4">DSM 1682</strain>
    </source>
</reference>
<evidence type="ECO:0000313" key="4">
    <source>
        <dbReference type="Proteomes" id="UP000184204"/>
    </source>
</evidence>
<name>A0AA94I044_ANAPI</name>
<evidence type="ECO:0000259" key="2">
    <source>
        <dbReference type="PROSITE" id="PS51272"/>
    </source>
</evidence>
<proteinExistence type="predicted"/>
<comment type="caution">
    <text evidence="3">The sequence shown here is derived from an EMBL/GenBank/DDBJ whole genome shotgun (WGS) entry which is preliminary data.</text>
</comment>
<dbReference type="InterPro" id="IPR001119">
    <property type="entry name" value="SLH_dom"/>
</dbReference>
<dbReference type="PROSITE" id="PS51272">
    <property type="entry name" value="SLH"/>
    <property type="match status" value="1"/>
</dbReference>
<dbReference type="Pfam" id="PF00395">
    <property type="entry name" value="SLH"/>
    <property type="match status" value="1"/>
</dbReference>
<feature type="domain" description="SLH" evidence="2">
    <location>
        <begin position="21"/>
        <end position="82"/>
    </location>
</feature>
<dbReference type="EMBL" id="FQUA01000012">
    <property type="protein sequence ID" value="SHE98606.1"/>
    <property type="molecule type" value="Genomic_DNA"/>
</dbReference>
<sequence>MAMYQRAMKITNLVGNDENRYQNYTDFAQVGDWAKTNVKNVLSAHVFNGTTAVTISPKANLTYAEAAQAIRNLLVESKLINR</sequence>
<dbReference type="RefSeq" id="WP_066050541.1">
    <property type="nucleotide sequence ID" value="NZ_CP014223.1"/>
</dbReference>
<keyword evidence="1" id="KW-0677">Repeat</keyword>
<evidence type="ECO:0000313" key="3">
    <source>
        <dbReference type="EMBL" id="SHE98606.1"/>
    </source>
</evidence>
<organism evidence="3 4">
    <name type="scientific">Anaerotignum propionicum DSM 1682</name>
    <dbReference type="NCBI Taxonomy" id="991789"/>
    <lineage>
        <taxon>Bacteria</taxon>
        <taxon>Bacillati</taxon>
        <taxon>Bacillota</taxon>
        <taxon>Clostridia</taxon>
        <taxon>Lachnospirales</taxon>
        <taxon>Anaerotignaceae</taxon>
        <taxon>Anaerotignum</taxon>
    </lineage>
</organism>
<dbReference type="AlphaFoldDB" id="A0AA94I044"/>
<accession>A0AA94I044</accession>